<dbReference type="OrthoDB" id="9132139at2"/>
<evidence type="ECO:0000259" key="1">
    <source>
        <dbReference type="PROSITE" id="PS51186"/>
    </source>
</evidence>
<name>A0A4P6FI82_9MICO</name>
<evidence type="ECO:0000313" key="3">
    <source>
        <dbReference type="Proteomes" id="UP000291259"/>
    </source>
</evidence>
<keyword evidence="3" id="KW-1185">Reference proteome</keyword>
<dbReference type="InterPro" id="IPR016181">
    <property type="entry name" value="Acyl_CoA_acyltransferase"/>
</dbReference>
<evidence type="ECO:0000313" key="2">
    <source>
        <dbReference type="EMBL" id="QAY73677.1"/>
    </source>
</evidence>
<organism evidence="2 3">
    <name type="scientific">Agromyces protaetiae</name>
    <dbReference type="NCBI Taxonomy" id="2509455"/>
    <lineage>
        <taxon>Bacteria</taxon>
        <taxon>Bacillati</taxon>
        <taxon>Actinomycetota</taxon>
        <taxon>Actinomycetes</taxon>
        <taxon>Micrococcales</taxon>
        <taxon>Microbacteriaceae</taxon>
        <taxon>Agromyces</taxon>
    </lineage>
</organism>
<reference evidence="2 3" key="1">
    <citation type="submission" date="2019-01" db="EMBL/GenBank/DDBJ databases">
        <title>Genome sequencing of strain FW100M-8.</title>
        <authorList>
            <person name="Heo J."/>
            <person name="Kim S.-J."/>
            <person name="Kim J.-S."/>
            <person name="Hong S.-B."/>
            <person name="Kwon S.-W."/>
        </authorList>
    </citation>
    <scope>NUCLEOTIDE SEQUENCE [LARGE SCALE GENOMIC DNA]</scope>
    <source>
        <strain evidence="2 3">FW100M-8</strain>
    </source>
</reference>
<accession>A0A4P6FI82</accession>
<keyword evidence="2" id="KW-0808">Transferase</keyword>
<proteinExistence type="predicted"/>
<dbReference type="PANTHER" id="PTHR43792">
    <property type="entry name" value="GNAT FAMILY, PUTATIVE (AFU_ORTHOLOGUE AFUA_3G00765)-RELATED-RELATED"/>
    <property type="match status" value="1"/>
</dbReference>
<feature type="domain" description="N-acetyltransferase" evidence="1">
    <location>
        <begin position="20"/>
        <end position="192"/>
    </location>
</feature>
<gene>
    <name evidence="2" type="ORF">ET445_10315</name>
</gene>
<dbReference type="InterPro" id="IPR000182">
    <property type="entry name" value="GNAT_dom"/>
</dbReference>
<dbReference type="Pfam" id="PF13302">
    <property type="entry name" value="Acetyltransf_3"/>
    <property type="match status" value="1"/>
</dbReference>
<dbReference type="PANTHER" id="PTHR43792:SF1">
    <property type="entry name" value="N-ACETYLTRANSFERASE DOMAIN-CONTAINING PROTEIN"/>
    <property type="match status" value="1"/>
</dbReference>
<dbReference type="PROSITE" id="PS51186">
    <property type="entry name" value="GNAT"/>
    <property type="match status" value="1"/>
</dbReference>
<dbReference type="EMBL" id="CP035491">
    <property type="protein sequence ID" value="QAY73677.1"/>
    <property type="molecule type" value="Genomic_DNA"/>
</dbReference>
<sequence>MSTASPPAPILRTPITTRRLVIRPGTCRDAGATWAYRRLETVNEWLGGTPATFEEYRDLFTEPDRLADTVIVELDDRHGGGVIGDFMVRGADAWAQQDVAELARRSQVELGWVLDPAHEGRGYATEAVQALIRYCFDELAIRRIVATSFLDNERSWRLMERAGMRRELHAVGDALHRSGRWLDSVGYAILREESGQGAADNEQAPAE</sequence>
<dbReference type="AlphaFoldDB" id="A0A4P6FI82"/>
<dbReference type="RefSeq" id="WP_129191154.1">
    <property type="nucleotide sequence ID" value="NZ_CP035491.1"/>
</dbReference>
<dbReference type="Proteomes" id="UP000291259">
    <property type="component" value="Chromosome"/>
</dbReference>
<dbReference type="SUPFAM" id="SSF55729">
    <property type="entry name" value="Acyl-CoA N-acyltransferases (Nat)"/>
    <property type="match status" value="1"/>
</dbReference>
<protein>
    <submittedName>
        <fullName evidence="2">N-acetyltransferase</fullName>
    </submittedName>
</protein>
<dbReference type="InterPro" id="IPR051531">
    <property type="entry name" value="N-acetyltransferase"/>
</dbReference>
<dbReference type="GO" id="GO:0016747">
    <property type="term" value="F:acyltransferase activity, transferring groups other than amino-acyl groups"/>
    <property type="evidence" value="ECO:0007669"/>
    <property type="project" value="InterPro"/>
</dbReference>
<dbReference type="Gene3D" id="3.40.630.30">
    <property type="match status" value="1"/>
</dbReference>
<dbReference type="KEGG" id="agf:ET445_10315"/>